<organism evidence="1">
    <name type="scientific">freshwater metagenome</name>
    <dbReference type="NCBI Taxonomy" id="449393"/>
    <lineage>
        <taxon>unclassified sequences</taxon>
        <taxon>metagenomes</taxon>
        <taxon>ecological metagenomes</taxon>
    </lineage>
</organism>
<proteinExistence type="predicted"/>
<dbReference type="InterPro" id="IPR053716">
    <property type="entry name" value="Flag_assembly_chemotaxis_eff"/>
</dbReference>
<protein>
    <submittedName>
        <fullName evidence="1">Unannotated protein</fullName>
    </submittedName>
</protein>
<reference evidence="1" key="1">
    <citation type="submission" date="2020-05" db="EMBL/GenBank/DDBJ databases">
        <authorList>
            <person name="Chiriac C."/>
            <person name="Salcher M."/>
            <person name="Ghai R."/>
            <person name="Kavagutti S V."/>
        </authorList>
    </citation>
    <scope>NUCLEOTIDE SEQUENCE</scope>
</reference>
<sequence length="151" mass="15873">MSRSSSFRLQSVLELRRAQERAAGVAAAEAARAAARHEQQAADVARALGTAAVPQHLDGAAFVATMVGLSALAADEVGARATARATAEQAAAVRAAWTSAAQATKALERLAERHRLATVRAELAAEERAVDDIVTGRYRPRTDGEEGTWRG</sequence>
<name>A0A6J7IDM8_9ZZZZ</name>
<dbReference type="EMBL" id="CAFBMQ010000333">
    <property type="protein sequence ID" value="CAB4928592.1"/>
    <property type="molecule type" value="Genomic_DNA"/>
</dbReference>
<accession>A0A6J7IDM8</accession>
<gene>
    <name evidence="1" type="ORF">UFOPK3609_01809</name>
</gene>
<dbReference type="Gene3D" id="1.10.287.1700">
    <property type="match status" value="1"/>
</dbReference>
<dbReference type="AlphaFoldDB" id="A0A6J7IDM8"/>
<evidence type="ECO:0000313" key="1">
    <source>
        <dbReference type="EMBL" id="CAB4928592.1"/>
    </source>
</evidence>